<protein>
    <submittedName>
        <fullName evidence="10">Spore germination protein KC</fullName>
    </submittedName>
</protein>
<keyword evidence="5" id="KW-0472">Membrane</keyword>
<keyword evidence="7" id="KW-0449">Lipoprotein</keyword>
<reference evidence="10 11" key="1">
    <citation type="submission" date="2017-04" db="EMBL/GenBank/DDBJ databases">
        <authorList>
            <person name="Varghese N."/>
            <person name="Submissions S."/>
        </authorList>
    </citation>
    <scope>NUCLEOTIDE SEQUENCE [LARGE SCALE GENOMIC DNA]</scope>
    <source>
        <strain evidence="10 11">J12</strain>
    </source>
</reference>
<dbReference type="NCBIfam" id="TIGR02887">
    <property type="entry name" value="spore_ger_x_C"/>
    <property type="match status" value="1"/>
</dbReference>
<dbReference type="EMBL" id="FXAE01000028">
    <property type="protein sequence ID" value="SMF38234.1"/>
    <property type="molecule type" value="Genomic_DNA"/>
</dbReference>
<name>A0ABY1M1X1_9BACL</name>
<evidence type="ECO:0000256" key="4">
    <source>
        <dbReference type="ARBA" id="ARBA00022729"/>
    </source>
</evidence>
<keyword evidence="3" id="KW-0309">Germination</keyword>
<dbReference type="PANTHER" id="PTHR35789">
    <property type="entry name" value="SPORE GERMINATION PROTEIN B3"/>
    <property type="match status" value="1"/>
</dbReference>
<dbReference type="PANTHER" id="PTHR35789:SF1">
    <property type="entry name" value="SPORE GERMINATION PROTEIN B3"/>
    <property type="match status" value="1"/>
</dbReference>
<evidence type="ECO:0000256" key="3">
    <source>
        <dbReference type="ARBA" id="ARBA00022544"/>
    </source>
</evidence>
<comment type="subcellular location">
    <subcellularLocation>
        <location evidence="1">Membrane</location>
        <topology evidence="1">Lipid-anchor</topology>
    </subcellularLocation>
</comment>
<feature type="domain" description="Spore germination GerAC-like C-terminal" evidence="8">
    <location>
        <begin position="212"/>
        <end position="376"/>
    </location>
</feature>
<dbReference type="InterPro" id="IPR057336">
    <property type="entry name" value="GerAC_N"/>
</dbReference>
<dbReference type="Gene3D" id="3.30.300.210">
    <property type="entry name" value="Nutrient germinant receptor protein C, domain 3"/>
    <property type="match status" value="1"/>
</dbReference>
<dbReference type="PROSITE" id="PS51257">
    <property type="entry name" value="PROKAR_LIPOPROTEIN"/>
    <property type="match status" value="1"/>
</dbReference>
<comment type="caution">
    <text evidence="10">The sequence shown here is derived from an EMBL/GenBank/DDBJ whole genome shotgun (WGS) entry which is preliminary data.</text>
</comment>
<feature type="domain" description="Spore germination protein N-terminal" evidence="9">
    <location>
        <begin position="27"/>
        <end position="197"/>
    </location>
</feature>
<dbReference type="InterPro" id="IPR038501">
    <property type="entry name" value="Spore_GerAC_C_sf"/>
</dbReference>
<organism evidence="10 11">
    <name type="scientific">Paenibacillus barengoltzii J12</name>
    <dbReference type="NCBI Taxonomy" id="935846"/>
    <lineage>
        <taxon>Bacteria</taxon>
        <taxon>Bacillati</taxon>
        <taxon>Bacillota</taxon>
        <taxon>Bacilli</taxon>
        <taxon>Bacillales</taxon>
        <taxon>Paenibacillaceae</taxon>
        <taxon>Paenibacillus</taxon>
    </lineage>
</organism>
<evidence type="ECO:0000256" key="5">
    <source>
        <dbReference type="ARBA" id="ARBA00023136"/>
    </source>
</evidence>
<dbReference type="Proteomes" id="UP000192939">
    <property type="component" value="Unassembled WGS sequence"/>
</dbReference>
<dbReference type="Pfam" id="PF25198">
    <property type="entry name" value="Spore_GerAC_N"/>
    <property type="match status" value="1"/>
</dbReference>
<evidence type="ECO:0000256" key="7">
    <source>
        <dbReference type="ARBA" id="ARBA00023288"/>
    </source>
</evidence>
<dbReference type="InterPro" id="IPR046953">
    <property type="entry name" value="Spore_GerAC-like_C"/>
</dbReference>
<evidence type="ECO:0000259" key="9">
    <source>
        <dbReference type="Pfam" id="PF25198"/>
    </source>
</evidence>
<evidence type="ECO:0000256" key="6">
    <source>
        <dbReference type="ARBA" id="ARBA00023139"/>
    </source>
</evidence>
<gene>
    <name evidence="10" type="ORF">SAMN02744124_02725</name>
</gene>
<keyword evidence="11" id="KW-1185">Reference proteome</keyword>
<accession>A0ABY1M1X1</accession>
<proteinExistence type="inferred from homology"/>
<evidence type="ECO:0000259" key="8">
    <source>
        <dbReference type="Pfam" id="PF05504"/>
    </source>
</evidence>
<dbReference type="RefSeq" id="WP_085279233.1">
    <property type="nucleotide sequence ID" value="NZ_FXAE01000028.1"/>
</dbReference>
<keyword evidence="6" id="KW-0564">Palmitate</keyword>
<evidence type="ECO:0000256" key="1">
    <source>
        <dbReference type="ARBA" id="ARBA00004635"/>
    </source>
</evidence>
<keyword evidence="4" id="KW-0732">Signal</keyword>
<evidence type="ECO:0000256" key="2">
    <source>
        <dbReference type="ARBA" id="ARBA00007886"/>
    </source>
</evidence>
<comment type="similarity">
    <text evidence="2">Belongs to the GerABKC lipoprotein family.</text>
</comment>
<sequence>MSIKLGAKLLTVMLSSLMVLSLTGCWNYREIEKMTTIAGIAIDKGEKEGEIRLTLETVDGTGGQDVLMVGYSHISLTGETMFDIVRRMIAETGRKLYWAHAKVIILSQDIAREGAAKVIDWYIRDTETRADIHILVSKNENAADVLRSDSYMDMPLSFKLNEMLDNEKLFSSAPVMELFDFSDTVNTPGISSILPLIYLKEHEKGKMASIGGLAVFDRDRMLGTISEEDTKYVLFLRDEIRGGVLTLGGYNHPPGISLEIVRSKTKVEPVLVDGEVEIRVKTHTTTFIDEAQENMVDFLSAKGRVELEQRMEEKMVKEMEKVIQIAQKQYQQDIFGFGNQIHKKFPKLWKRLEPDWDEHFSRLKVTVQADVLIKGTASTKHSLKMEEEIR</sequence>
<evidence type="ECO:0000313" key="10">
    <source>
        <dbReference type="EMBL" id="SMF38234.1"/>
    </source>
</evidence>
<dbReference type="InterPro" id="IPR008844">
    <property type="entry name" value="Spore_GerAC-like"/>
</dbReference>
<evidence type="ECO:0000313" key="11">
    <source>
        <dbReference type="Proteomes" id="UP000192939"/>
    </source>
</evidence>
<dbReference type="Pfam" id="PF05504">
    <property type="entry name" value="Spore_GerAC"/>
    <property type="match status" value="1"/>
</dbReference>